<dbReference type="PRINTS" id="PR00028">
    <property type="entry name" value="POUDOMAIN"/>
</dbReference>
<dbReference type="Gene3D" id="1.10.10.60">
    <property type="entry name" value="Homeodomain-like"/>
    <property type="match status" value="1"/>
</dbReference>
<feature type="DNA-binding region" description="Homeobox" evidence="7">
    <location>
        <begin position="289"/>
        <end position="348"/>
    </location>
</feature>
<evidence type="ECO:0000313" key="12">
    <source>
        <dbReference type="RefSeq" id="XP_032132386.1"/>
    </source>
</evidence>
<dbReference type="PROSITE" id="PS50071">
    <property type="entry name" value="HOMEOBOX_2"/>
    <property type="match status" value="1"/>
</dbReference>
<dbReference type="GO" id="GO:0000978">
    <property type="term" value="F:RNA polymerase II cis-regulatory region sequence-specific DNA binding"/>
    <property type="evidence" value="ECO:0007669"/>
    <property type="project" value="TreeGrafter"/>
</dbReference>
<protein>
    <submittedName>
        <fullName evidence="12">POU domain, class 5, transcription factor 2</fullName>
    </submittedName>
</protein>
<keyword evidence="11" id="KW-1185">Reference proteome</keyword>
<dbReference type="SUPFAM" id="SSF47413">
    <property type="entry name" value="lambda repressor-like DNA-binding domains"/>
    <property type="match status" value="1"/>
</dbReference>
<dbReference type="Proteomes" id="UP000504640">
    <property type="component" value="Unplaced"/>
</dbReference>
<evidence type="ECO:0000256" key="6">
    <source>
        <dbReference type="ARBA" id="ARBA00023242"/>
    </source>
</evidence>
<dbReference type="CDD" id="cd00086">
    <property type="entry name" value="homeodomain"/>
    <property type="match status" value="1"/>
</dbReference>
<feature type="domain" description="POU-specific" evidence="10">
    <location>
        <begin position="197"/>
        <end position="271"/>
    </location>
</feature>
<keyword evidence="2" id="KW-0805">Transcription regulation</keyword>
<dbReference type="Pfam" id="PF00046">
    <property type="entry name" value="Homeodomain"/>
    <property type="match status" value="1"/>
</dbReference>
<dbReference type="PROSITE" id="PS00035">
    <property type="entry name" value="POU_1"/>
    <property type="match status" value="1"/>
</dbReference>
<reference evidence="12" key="1">
    <citation type="submission" date="2025-08" db="UniProtKB">
        <authorList>
            <consortium name="RefSeq"/>
        </authorList>
    </citation>
    <scope>IDENTIFICATION</scope>
    <source>
        <tissue evidence="12">Blood</tissue>
    </source>
</reference>
<evidence type="ECO:0000256" key="7">
    <source>
        <dbReference type="PROSITE-ProRule" id="PRU00108"/>
    </source>
</evidence>
<dbReference type="PANTHER" id="PTHR11636">
    <property type="entry name" value="POU DOMAIN"/>
    <property type="match status" value="1"/>
</dbReference>
<evidence type="ECO:0000256" key="3">
    <source>
        <dbReference type="ARBA" id="ARBA00023125"/>
    </source>
</evidence>
<dbReference type="InterPro" id="IPR010982">
    <property type="entry name" value="Lambda_DNA-bd_dom_sf"/>
</dbReference>
<dbReference type="GO" id="GO:0000981">
    <property type="term" value="F:DNA-binding transcription factor activity, RNA polymerase II-specific"/>
    <property type="evidence" value="ECO:0007669"/>
    <property type="project" value="TreeGrafter"/>
</dbReference>
<keyword evidence="4 7" id="KW-0371">Homeobox</keyword>
<evidence type="ECO:0000259" key="9">
    <source>
        <dbReference type="PROSITE" id="PS50071"/>
    </source>
</evidence>
<dbReference type="Gene3D" id="1.10.260.40">
    <property type="entry name" value="lambda repressor-like DNA-binding domains"/>
    <property type="match status" value="1"/>
</dbReference>
<accession>A0A6J3HQJ3</accession>
<keyword evidence="6 7" id="KW-0539">Nucleus</keyword>
<dbReference type="RefSeq" id="XP_032132386.1">
    <property type="nucleotide sequence ID" value="XM_032276495.1"/>
</dbReference>
<evidence type="ECO:0000256" key="8">
    <source>
        <dbReference type="RuleBase" id="RU000682"/>
    </source>
</evidence>
<dbReference type="CTD" id="134187"/>
<evidence type="ECO:0000256" key="1">
    <source>
        <dbReference type="ARBA" id="ARBA00004123"/>
    </source>
</evidence>
<dbReference type="SMART" id="SM00352">
    <property type="entry name" value="POU"/>
    <property type="match status" value="1"/>
</dbReference>
<dbReference type="GO" id="GO:0005634">
    <property type="term" value="C:nucleus"/>
    <property type="evidence" value="ECO:0007669"/>
    <property type="project" value="UniProtKB-SubCell"/>
</dbReference>
<dbReference type="InterPro" id="IPR001356">
    <property type="entry name" value="HD"/>
</dbReference>
<dbReference type="InterPro" id="IPR050255">
    <property type="entry name" value="POU_domain_TF"/>
</dbReference>
<dbReference type="AlphaFoldDB" id="A0A6J3HQJ3"/>
<dbReference type="InterPro" id="IPR013847">
    <property type="entry name" value="POU"/>
</dbReference>
<dbReference type="PROSITE" id="PS51179">
    <property type="entry name" value="POU_3"/>
    <property type="match status" value="1"/>
</dbReference>
<proteinExistence type="predicted"/>
<feature type="domain" description="Homeobox" evidence="9">
    <location>
        <begin position="287"/>
        <end position="347"/>
    </location>
</feature>
<dbReference type="InterPro" id="IPR000327">
    <property type="entry name" value="POU_dom"/>
</dbReference>
<dbReference type="SMART" id="SM00389">
    <property type="entry name" value="HOX"/>
    <property type="match status" value="1"/>
</dbReference>
<gene>
    <name evidence="12" type="primary">POU5F2</name>
</gene>
<evidence type="ECO:0000313" key="11">
    <source>
        <dbReference type="Proteomes" id="UP000504640"/>
    </source>
</evidence>
<sequence>MELCSSMEVRSKGQGWGLSPLTLGPRSSCIYQISPPTHRHPWPVTPSLPTRGQGSRGLVAVLKPRGPSVSTRAAAGAVLPMARHRTSNLCPLPGSGGGGPRGPVPLRVDTLTWLNTQAAPGRVIIWPAVRLGVCPGPEAWGIPPGPLPHEFRGWIAPCRACLGAGEAGTWLRNPSEGALLGPYIALRSIPKLPLPEDVSCIQKELQQLAKELREKRLNLGYSQADVGIAVGALFGKVLSQTTVCRFEAQQLSLANMWKLRPLLRKWLEEVDAENLLGLCKMEMILQQSRKWRRASRERRIGNSLEKFFRRCPKPTPQQISHIAGCLQLQKDVVRVWFYNRSKMGSRPTNDASPREVAGAAALPCPGAPVCFPLGLGIPVGVPHYTPLYSAGVAHPSAPGTTLGLPRL</sequence>
<evidence type="ECO:0000256" key="2">
    <source>
        <dbReference type="ARBA" id="ARBA00023015"/>
    </source>
</evidence>
<dbReference type="Pfam" id="PF00157">
    <property type="entry name" value="Pou"/>
    <property type="match status" value="1"/>
</dbReference>
<comment type="subcellular location">
    <subcellularLocation>
        <location evidence="1 7 8">Nucleus</location>
    </subcellularLocation>
</comment>
<evidence type="ECO:0000256" key="5">
    <source>
        <dbReference type="ARBA" id="ARBA00023163"/>
    </source>
</evidence>
<name>A0A6J3HQJ3_SAPAP</name>
<keyword evidence="3 7" id="KW-0238">DNA-binding</keyword>
<evidence type="ECO:0000259" key="10">
    <source>
        <dbReference type="PROSITE" id="PS51179"/>
    </source>
</evidence>
<dbReference type="InterPro" id="IPR009057">
    <property type="entry name" value="Homeodomain-like_sf"/>
</dbReference>
<dbReference type="GeneID" id="116550415"/>
<organism evidence="11 12">
    <name type="scientific">Sapajus apella</name>
    <name type="common">Brown-capped capuchin</name>
    <name type="synonym">Cebus apella</name>
    <dbReference type="NCBI Taxonomy" id="9515"/>
    <lineage>
        <taxon>Eukaryota</taxon>
        <taxon>Metazoa</taxon>
        <taxon>Chordata</taxon>
        <taxon>Craniata</taxon>
        <taxon>Vertebrata</taxon>
        <taxon>Euteleostomi</taxon>
        <taxon>Mammalia</taxon>
        <taxon>Eutheria</taxon>
        <taxon>Euarchontoglires</taxon>
        <taxon>Primates</taxon>
        <taxon>Haplorrhini</taxon>
        <taxon>Platyrrhini</taxon>
        <taxon>Cebidae</taxon>
        <taxon>Cebinae</taxon>
        <taxon>Sapajus</taxon>
    </lineage>
</organism>
<dbReference type="PANTHER" id="PTHR11636:SF14">
    <property type="entry name" value="POU DOMAIN, CLASS 5, TRANSCRIPTION FACTOR 2"/>
    <property type="match status" value="1"/>
</dbReference>
<evidence type="ECO:0000256" key="4">
    <source>
        <dbReference type="ARBA" id="ARBA00023155"/>
    </source>
</evidence>
<keyword evidence="5" id="KW-0804">Transcription</keyword>
<dbReference type="SUPFAM" id="SSF46689">
    <property type="entry name" value="Homeodomain-like"/>
    <property type="match status" value="1"/>
</dbReference>